<organism evidence="2 3">
    <name type="scientific">Actinokineospora fastidiosa</name>
    <dbReference type="NCBI Taxonomy" id="1816"/>
    <lineage>
        <taxon>Bacteria</taxon>
        <taxon>Bacillati</taxon>
        <taxon>Actinomycetota</taxon>
        <taxon>Actinomycetes</taxon>
        <taxon>Pseudonocardiales</taxon>
        <taxon>Pseudonocardiaceae</taxon>
        <taxon>Actinokineospora</taxon>
    </lineage>
</organism>
<reference evidence="2" key="1">
    <citation type="journal article" date="2014" name="Int. J. Syst. Evol. Microbiol.">
        <title>Complete genome sequence of Corynebacterium casei LMG S-19264T (=DSM 44701T), isolated from a smear-ripened cheese.</title>
        <authorList>
            <consortium name="US DOE Joint Genome Institute (JGI-PGF)"/>
            <person name="Walter F."/>
            <person name="Albersmeier A."/>
            <person name="Kalinowski J."/>
            <person name="Ruckert C."/>
        </authorList>
    </citation>
    <scope>NUCLEOTIDE SEQUENCE</scope>
    <source>
        <strain evidence="2">JCM 3276</strain>
    </source>
</reference>
<name>A0A918L9I7_9PSEU</name>
<dbReference type="AlphaFoldDB" id="A0A918L9I7"/>
<sequence length="63" mass="7179">MVYLLAAVGALTIAVLMWRAFGPQTADLAQRRRTPLAPDDDPDFLRKLDENRRRDRDEDTPPA</sequence>
<feature type="compositionally biased region" description="Basic and acidic residues" evidence="1">
    <location>
        <begin position="43"/>
        <end position="63"/>
    </location>
</feature>
<dbReference type="EMBL" id="BMRB01000001">
    <property type="protein sequence ID" value="GGS22371.1"/>
    <property type="molecule type" value="Genomic_DNA"/>
</dbReference>
<keyword evidence="3" id="KW-1185">Reference proteome</keyword>
<reference evidence="2" key="2">
    <citation type="submission" date="2020-09" db="EMBL/GenBank/DDBJ databases">
        <authorList>
            <person name="Sun Q."/>
            <person name="Ohkuma M."/>
        </authorList>
    </citation>
    <scope>NUCLEOTIDE SEQUENCE</scope>
    <source>
        <strain evidence="2">JCM 3276</strain>
    </source>
</reference>
<evidence type="ECO:0000256" key="1">
    <source>
        <dbReference type="SAM" id="MobiDB-lite"/>
    </source>
</evidence>
<dbReference type="Proteomes" id="UP000660680">
    <property type="component" value="Unassembled WGS sequence"/>
</dbReference>
<protein>
    <submittedName>
        <fullName evidence="2">Uncharacterized protein</fullName>
    </submittedName>
</protein>
<gene>
    <name evidence="2" type="ORF">GCM10010171_14000</name>
</gene>
<evidence type="ECO:0000313" key="2">
    <source>
        <dbReference type="EMBL" id="GGS22371.1"/>
    </source>
</evidence>
<evidence type="ECO:0000313" key="3">
    <source>
        <dbReference type="Proteomes" id="UP000660680"/>
    </source>
</evidence>
<dbReference type="RefSeq" id="WP_189209401.1">
    <property type="nucleotide sequence ID" value="NZ_BMRB01000001.1"/>
</dbReference>
<feature type="region of interest" description="Disordered" evidence="1">
    <location>
        <begin position="28"/>
        <end position="63"/>
    </location>
</feature>
<comment type="caution">
    <text evidence="2">The sequence shown here is derived from an EMBL/GenBank/DDBJ whole genome shotgun (WGS) entry which is preliminary data.</text>
</comment>
<accession>A0A918L9I7</accession>
<proteinExistence type="predicted"/>